<name>A0ABD0L7F2_9CAEN</name>
<proteinExistence type="predicted"/>
<dbReference type="Proteomes" id="UP001519460">
    <property type="component" value="Unassembled WGS sequence"/>
</dbReference>
<sequence>MGLTLCQGEGDLHRLGPRAQDKIGSLCEYPDSGQRMETITTWSAPCQDRFCTCYPSQARADVIVMDFRFEPALSLSLSPSLTCRILQFLRQRMDQRVPSDKRLVRTHSPMMKGQGLDRCCIRPGQKRGVAFAVSDPPGLRSPLTSWCARRGRNGTLAFGNVQGLPDDLIVVQEFGLGQGHSNQNETDSAVPVVPDLGLLKITPSVLDCHSSSAARPADSPCGNYIKCHLVITPRIPSGAVKNGRSQAEWFKFFPEIRHLTCRMYCGQGQVCEIGETSLVTSTQRVQIKNAASFTPPPSIGSCHLSTSLPVAGAKDDGRLGALWDAGYRHQTEI</sequence>
<accession>A0ABD0L7F2</accession>
<reference evidence="1 2" key="1">
    <citation type="journal article" date="2023" name="Sci. Data">
        <title>Genome assembly of the Korean intertidal mud-creeper Batillaria attramentaria.</title>
        <authorList>
            <person name="Patra A.K."/>
            <person name="Ho P.T."/>
            <person name="Jun S."/>
            <person name="Lee S.J."/>
            <person name="Kim Y."/>
            <person name="Won Y.J."/>
        </authorList>
    </citation>
    <scope>NUCLEOTIDE SEQUENCE [LARGE SCALE GENOMIC DNA]</scope>
    <source>
        <strain evidence="1">Wonlab-2016</strain>
    </source>
</reference>
<protein>
    <submittedName>
        <fullName evidence="1">Uncharacterized protein</fullName>
    </submittedName>
</protein>
<comment type="caution">
    <text evidence="1">The sequence shown here is derived from an EMBL/GenBank/DDBJ whole genome shotgun (WGS) entry which is preliminary data.</text>
</comment>
<evidence type="ECO:0000313" key="1">
    <source>
        <dbReference type="EMBL" id="KAK7495102.1"/>
    </source>
</evidence>
<dbReference type="EMBL" id="JACVVK020000078">
    <property type="protein sequence ID" value="KAK7495102.1"/>
    <property type="molecule type" value="Genomic_DNA"/>
</dbReference>
<dbReference type="AlphaFoldDB" id="A0ABD0L7F2"/>
<evidence type="ECO:0000313" key="2">
    <source>
        <dbReference type="Proteomes" id="UP001519460"/>
    </source>
</evidence>
<organism evidence="1 2">
    <name type="scientific">Batillaria attramentaria</name>
    <dbReference type="NCBI Taxonomy" id="370345"/>
    <lineage>
        <taxon>Eukaryota</taxon>
        <taxon>Metazoa</taxon>
        <taxon>Spiralia</taxon>
        <taxon>Lophotrochozoa</taxon>
        <taxon>Mollusca</taxon>
        <taxon>Gastropoda</taxon>
        <taxon>Caenogastropoda</taxon>
        <taxon>Sorbeoconcha</taxon>
        <taxon>Cerithioidea</taxon>
        <taxon>Batillariidae</taxon>
        <taxon>Batillaria</taxon>
    </lineage>
</organism>
<gene>
    <name evidence="1" type="ORF">BaRGS_00013742</name>
</gene>
<keyword evidence="2" id="KW-1185">Reference proteome</keyword>